<dbReference type="OrthoDB" id="5413799at2"/>
<dbReference type="eggNOG" id="ENOG502Z7T2">
    <property type="taxonomic scope" value="Bacteria"/>
</dbReference>
<dbReference type="Pfam" id="PF13479">
    <property type="entry name" value="AAA_24"/>
    <property type="match status" value="1"/>
</dbReference>
<gene>
    <name evidence="1" type="ORF">HMPREF9265_1632</name>
</gene>
<name>E3C5A6_9LACO</name>
<dbReference type="EMBL" id="AEKL01000005">
    <property type="protein sequence ID" value="EFQ54075.1"/>
    <property type="molecule type" value="Genomic_DNA"/>
</dbReference>
<evidence type="ECO:0000313" key="1">
    <source>
        <dbReference type="EMBL" id="EFQ54075.1"/>
    </source>
</evidence>
<comment type="caution">
    <text evidence="1">The sequence shown here is derived from an EMBL/GenBank/DDBJ whole genome shotgun (WGS) entry which is preliminary data.</text>
</comment>
<organism evidence="1 2">
    <name type="scientific">Limosilactobacillus oris PB013-T2-3</name>
    <dbReference type="NCBI Taxonomy" id="908339"/>
    <lineage>
        <taxon>Bacteria</taxon>
        <taxon>Bacillati</taxon>
        <taxon>Bacillota</taxon>
        <taxon>Bacilli</taxon>
        <taxon>Lactobacillales</taxon>
        <taxon>Lactobacillaceae</taxon>
        <taxon>Limosilactobacillus</taxon>
    </lineage>
</organism>
<dbReference type="InterPro" id="IPR027417">
    <property type="entry name" value="P-loop_NTPase"/>
</dbReference>
<sequence>MEFEITNTRQARPQKVVIYGPEGIGKTTFASQFPDPLFIDTDDRGTSFIDAKRLPYPKDWDELLNEVNFVATKRPAKTLVLDTMDKSELMAKEWLLRKHNWKIMDAAGYGTKYVAWTDEIIRLLNGLNLVTQSGIKVVVVAHAKLVKREQPDEVGRYDRWELKLDRDKNSALLKEWADLLLFADYKTTVVTDSNGHGKAQGGQRVMYTTHKPVWDAKNRLGLDDQLPFNYDAIKGPLEKVMGLTKQPPAEPDNDEVPADILTKMIENQIRLADLQAILYQGKFVAPGTPMSQVPPATWQHINGHWSDAMNFYRTKILGGTTNE</sequence>
<reference evidence="1 2" key="1">
    <citation type="submission" date="2010-10" db="EMBL/GenBank/DDBJ databases">
        <authorList>
            <person name="Durkin A.S."/>
            <person name="Madupu R."/>
            <person name="Torralba M."/>
            <person name="Gillis M."/>
            <person name="Methe B."/>
            <person name="Sutton G."/>
            <person name="Nelson K.E."/>
        </authorList>
    </citation>
    <scope>NUCLEOTIDE SEQUENCE [LARGE SCALE GENOMIC DNA]</scope>
    <source>
        <strain evidence="1 2">PB013-T2-3</strain>
    </source>
</reference>
<protein>
    <recommendedName>
        <fullName evidence="3">Phage nucleotide-binding protein</fullName>
    </recommendedName>
</protein>
<dbReference type="RefSeq" id="WP_003711303.1">
    <property type="nucleotide sequence ID" value="NZ_AEKL01000005.1"/>
</dbReference>
<evidence type="ECO:0000313" key="2">
    <source>
        <dbReference type="Proteomes" id="UP000003070"/>
    </source>
</evidence>
<dbReference type="Proteomes" id="UP000003070">
    <property type="component" value="Unassembled WGS sequence"/>
</dbReference>
<proteinExistence type="predicted"/>
<dbReference type="SUPFAM" id="SSF52540">
    <property type="entry name" value="P-loop containing nucleoside triphosphate hydrolases"/>
    <property type="match status" value="1"/>
</dbReference>
<evidence type="ECO:0008006" key="3">
    <source>
        <dbReference type="Google" id="ProtNLM"/>
    </source>
</evidence>
<dbReference type="AlphaFoldDB" id="E3C5A6"/>
<accession>E3C5A6</accession>